<feature type="transmembrane region" description="Helical" evidence="1">
    <location>
        <begin position="20"/>
        <end position="41"/>
    </location>
</feature>
<proteinExistence type="predicted"/>
<dbReference type="Proteomes" id="UP000885779">
    <property type="component" value="Unassembled WGS sequence"/>
</dbReference>
<feature type="transmembrane region" description="Helical" evidence="1">
    <location>
        <begin position="61"/>
        <end position="82"/>
    </location>
</feature>
<dbReference type="AlphaFoldDB" id="A0A7V4WWI4"/>
<protein>
    <recommendedName>
        <fullName evidence="3">PTS system mannose/fructose/sorbose family transporter subunit IID</fullName>
    </recommendedName>
</protein>
<keyword evidence="1" id="KW-0472">Membrane</keyword>
<reference evidence="2" key="1">
    <citation type="journal article" date="2020" name="mSystems">
        <title>Genome- and Community-Level Interaction Insights into Carbon Utilization and Element Cycling Functions of Hydrothermarchaeota in Hydrothermal Sediment.</title>
        <authorList>
            <person name="Zhou Z."/>
            <person name="Liu Y."/>
            <person name="Xu W."/>
            <person name="Pan J."/>
            <person name="Luo Z.H."/>
            <person name="Li M."/>
        </authorList>
    </citation>
    <scope>NUCLEOTIDE SEQUENCE [LARGE SCALE GENOMIC DNA]</scope>
    <source>
        <strain evidence="2">HyVt-577</strain>
    </source>
</reference>
<keyword evidence="1" id="KW-0812">Transmembrane</keyword>
<dbReference type="InterPro" id="IPR004704">
    <property type="entry name" value="PTS_IID_man"/>
</dbReference>
<keyword evidence="1" id="KW-1133">Transmembrane helix</keyword>
<feature type="transmembrane region" description="Helical" evidence="1">
    <location>
        <begin position="213"/>
        <end position="230"/>
    </location>
</feature>
<dbReference type="PANTHER" id="PTHR32502">
    <property type="entry name" value="N-ACETYLGALACTOSAMINE PERMEASE II COMPONENT-RELATED"/>
    <property type="match status" value="1"/>
</dbReference>
<name>A0A7V4WWI4_CALAY</name>
<dbReference type="PANTHER" id="PTHR32502:SF23">
    <property type="entry name" value="TRANSPORT PROTEIN, PTS SYSTEM"/>
    <property type="match status" value="1"/>
</dbReference>
<dbReference type="PROSITE" id="PS51108">
    <property type="entry name" value="PTS_EIID"/>
    <property type="match status" value="1"/>
</dbReference>
<gene>
    <name evidence="2" type="ORF">ENK44_17155</name>
</gene>
<evidence type="ECO:0000256" key="1">
    <source>
        <dbReference type="SAM" id="Phobius"/>
    </source>
</evidence>
<organism evidence="2">
    <name type="scientific">Caldithrix abyssi</name>
    <dbReference type="NCBI Taxonomy" id="187145"/>
    <lineage>
        <taxon>Bacteria</taxon>
        <taxon>Pseudomonadati</taxon>
        <taxon>Calditrichota</taxon>
        <taxon>Calditrichia</taxon>
        <taxon>Calditrichales</taxon>
        <taxon>Calditrichaceae</taxon>
        <taxon>Caldithrix</taxon>
    </lineage>
</organism>
<dbReference type="EMBL" id="DRQG01000161">
    <property type="protein sequence ID" value="HGY57439.1"/>
    <property type="molecule type" value="Genomic_DNA"/>
</dbReference>
<feature type="transmembrane region" description="Helical" evidence="1">
    <location>
        <begin position="237"/>
        <end position="255"/>
    </location>
</feature>
<dbReference type="GO" id="GO:0005886">
    <property type="term" value="C:plasma membrane"/>
    <property type="evidence" value="ECO:0007669"/>
    <property type="project" value="TreeGrafter"/>
</dbReference>
<dbReference type="GO" id="GO:0009401">
    <property type="term" value="P:phosphoenolpyruvate-dependent sugar phosphotransferase system"/>
    <property type="evidence" value="ECO:0007669"/>
    <property type="project" value="InterPro"/>
</dbReference>
<evidence type="ECO:0000313" key="2">
    <source>
        <dbReference type="EMBL" id="HGY57439.1"/>
    </source>
</evidence>
<accession>A0A7V4WWI4</accession>
<feature type="transmembrane region" description="Helical" evidence="1">
    <location>
        <begin position="185"/>
        <end position="207"/>
    </location>
</feature>
<dbReference type="InterPro" id="IPR050303">
    <property type="entry name" value="GatZ_KbaZ_carbometab"/>
</dbReference>
<sequence length="258" mass="29120">MAEEKKLKFIDFIDIYLRSFFIQTVWNFKGMVSLGLCYALIPVAKRLYNTKEDLKAFLQRYLSFFNTHPYFSSFALGSLAALEENYANGRLDDPEQIVKFRNAIIGPLGLVGDQLFWAGIKPASILAGIAGLIVTDSLSIKLIYLALFLILYNAPHLYIRYMGLKEGYKQSFGVYKILKIEHFNFLLNPYKIIGGSALGFVIGYMLISSAAQHTSYLAVFLISLLSAAYLRQSKQMVYLPIVVPIVISLIIGFFFKGL</sequence>
<dbReference type="Pfam" id="PF03613">
    <property type="entry name" value="EIID-AGA"/>
    <property type="match status" value="1"/>
</dbReference>
<comment type="caution">
    <text evidence="2">The sequence shown here is derived from an EMBL/GenBank/DDBJ whole genome shotgun (WGS) entry which is preliminary data.</text>
</comment>
<evidence type="ECO:0008006" key="3">
    <source>
        <dbReference type="Google" id="ProtNLM"/>
    </source>
</evidence>